<reference evidence="3 4" key="2">
    <citation type="submission" date="2018-06" db="EMBL/GenBank/DDBJ databases">
        <title>Comparative genomics of rhizobia nodulating Arachis hypogaea in China.</title>
        <authorList>
            <person name="Li Y."/>
        </authorList>
    </citation>
    <scope>NUCLEOTIDE SEQUENCE [LARGE SCALE GENOMIC DNA]</scope>
    <source>
        <strain evidence="3 4">CCBAU 51658</strain>
    </source>
</reference>
<dbReference type="EMBL" id="CP030057">
    <property type="protein sequence ID" value="QOZ57719.1"/>
    <property type="molecule type" value="Genomic_DNA"/>
</dbReference>
<name>A0A410UYZ0_9BRAD</name>
<evidence type="ECO:0000259" key="1">
    <source>
        <dbReference type="Pfam" id="PF08448"/>
    </source>
</evidence>
<dbReference type="Proteomes" id="UP000593880">
    <property type="component" value="Chromosome"/>
</dbReference>
<dbReference type="RefSeq" id="WP_128963466.1">
    <property type="nucleotide sequence ID" value="NZ_BMHC01000011.1"/>
</dbReference>
<dbReference type="AlphaFoldDB" id="A0A410UYZ0"/>
<dbReference type="InterPro" id="IPR035965">
    <property type="entry name" value="PAS-like_dom_sf"/>
</dbReference>
<dbReference type="Pfam" id="PF08448">
    <property type="entry name" value="PAS_4"/>
    <property type="match status" value="1"/>
</dbReference>
<accession>A0A410UYZ0</accession>
<feature type="domain" description="PAS fold-4" evidence="1">
    <location>
        <begin position="76"/>
        <end position="199"/>
    </location>
</feature>
<dbReference type="InterPro" id="IPR013656">
    <property type="entry name" value="PAS_4"/>
</dbReference>
<evidence type="ECO:0000313" key="2">
    <source>
        <dbReference type="EMBL" id="GGI28224.1"/>
    </source>
</evidence>
<protein>
    <submittedName>
        <fullName evidence="3">Diguanylate cyclase</fullName>
    </submittedName>
</protein>
<dbReference type="InterPro" id="IPR000014">
    <property type="entry name" value="PAS"/>
</dbReference>
<dbReference type="Gene3D" id="3.30.450.20">
    <property type="entry name" value="PAS domain"/>
    <property type="match status" value="1"/>
</dbReference>
<sequence>MQRFVCEQNIVHFERLLSETADPTVQQTVRALLASAKRQLALLNSAASGADTSPFEQRRRQQTDAEAIRQQFQPEFDNSPHPYMLLDPGPGLAIVDINDAYAAATFISRSEVVGRSLFEIFPDNPDDPLADGVSNLYGSLKTVGETGRAHAMNIQRYDIRDPNGAFVERHWQPINSPIHDTAGHLVYLLHHVEDVTAQVTSKP</sequence>
<dbReference type="OrthoDB" id="7466251at2"/>
<organism evidence="2 5">
    <name type="scientific">Bradyrhizobium guangdongense</name>
    <dbReference type="NCBI Taxonomy" id="1325090"/>
    <lineage>
        <taxon>Bacteria</taxon>
        <taxon>Pseudomonadati</taxon>
        <taxon>Pseudomonadota</taxon>
        <taxon>Alphaproteobacteria</taxon>
        <taxon>Hyphomicrobiales</taxon>
        <taxon>Nitrobacteraceae</taxon>
        <taxon>Bradyrhizobium</taxon>
    </lineage>
</organism>
<reference evidence="2" key="1">
    <citation type="journal article" date="2014" name="Int. J. Syst. Evol. Microbiol.">
        <title>Complete genome sequence of Corynebacterium casei LMG S-19264T (=DSM 44701T), isolated from a smear-ripened cheese.</title>
        <authorList>
            <consortium name="US DOE Joint Genome Institute (JGI-PGF)"/>
            <person name="Walter F."/>
            <person name="Albersmeier A."/>
            <person name="Kalinowski J."/>
            <person name="Ruckert C."/>
        </authorList>
    </citation>
    <scope>NUCLEOTIDE SEQUENCE</scope>
    <source>
        <strain evidence="2">CGMCC 1.15034</strain>
    </source>
</reference>
<evidence type="ECO:0000313" key="5">
    <source>
        <dbReference type="Proteomes" id="UP000625079"/>
    </source>
</evidence>
<reference evidence="2" key="3">
    <citation type="submission" date="2022-12" db="EMBL/GenBank/DDBJ databases">
        <authorList>
            <person name="Sun Q."/>
            <person name="Zhou Y."/>
        </authorList>
    </citation>
    <scope>NUCLEOTIDE SEQUENCE</scope>
    <source>
        <strain evidence="2">CGMCC 1.15034</strain>
    </source>
</reference>
<keyword evidence="4" id="KW-1185">Reference proteome</keyword>
<dbReference type="Proteomes" id="UP000625079">
    <property type="component" value="Unassembled WGS sequence"/>
</dbReference>
<evidence type="ECO:0000313" key="3">
    <source>
        <dbReference type="EMBL" id="QOZ57719.1"/>
    </source>
</evidence>
<evidence type="ECO:0000313" key="4">
    <source>
        <dbReference type="Proteomes" id="UP000593880"/>
    </source>
</evidence>
<dbReference type="CDD" id="cd00130">
    <property type="entry name" value="PAS"/>
    <property type="match status" value="1"/>
</dbReference>
<gene>
    <name evidence="2" type="ORF">GCM10010987_48330</name>
    <name evidence="3" type="ORF">XH86_02395</name>
</gene>
<proteinExistence type="predicted"/>
<dbReference type="SUPFAM" id="SSF55785">
    <property type="entry name" value="PYP-like sensor domain (PAS domain)"/>
    <property type="match status" value="1"/>
</dbReference>
<dbReference type="EMBL" id="BMHC01000011">
    <property type="protein sequence ID" value="GGI28224.1"/>
    <property type="molecule type" value="Genomic_DNA"/>
</dbReference>